<evidence type="ECO:0000313" key="4">
    <source>
        <dbReference type="EMBL" id="PXW76285.1"/>
    </source>
</evidence>
<evidence type="ECO:0000256" key="3">
    <source>
        <dbReference type="ARBA" id="ARBA00022679"/>
    </source>
</evidence>
<comment type="caution">
    <text evidence="4">The sequence shown here is derived from an EMBL/GenBank/DDBJ whole genome shotgun (WGS) entry which is preliminary data.</text>
</comment>
<dbReference type="GO" id="GO:0016757">
    <property type="term" value="F:glycosyltransferase activity"/>
    <property type="evidence" value="ECO:0007669"/>
    <property type="project" value="UniProtKB-KW"/>
</dbReference>
<keyword evidence="3" id="KW-0808">Transferase</keyword>
<dbReference type="PANTHER" id="PTHR43179">
    <property type="entry name" value="RHAMNOSYLTRANSFERASE WBBL"/>
    <property type="match status" value="1"/>
</dbReference>
<dbReference type="Proteomes" id="UP000248014">
    <property type="component" value="Unassembled WGS sequence"/>
</dbReference>
<dbReference type="OrthoDB" id="9771846at2"/>
<protein>
    <submittedName>
        <fullName evidence="4">Uncharacterized protein</fullName>
    </submittedName>
</protein>
<sequence length="347" mass="37893">MAPASDQQPRVAIAIVNWRNAADTIACLESLQQLADRDVMVVLCDNGSADGSVEKFVAWASDRLAARGRSFRLWRDGEQPSEPPRDYLSIIASQANLGFAGGNNLCIRLALADPGIEAVWLLNNDTEVLPDSLGALRDRMKEDARVGICGSTLVYHFDKQTVQAVAGRYDISRGTGHEIGQGLTIATLPSRAEVESQMSYPPGASMLASRRFIEKVGLMEESYFLYFEELDWTLRGKPDFAAGWAPASVVYHKEGGSIGTHARGRPSDLSLYYNLVNRLRVARRFEPAALPVNLARLAAIAAKYAIQGDRRAARIALHALGDFASGRYRTGAWLSASRPSEPSQGRN</sequence>
<keyword evidence="5" id="KW-1185">Reference proteome</keyword>
<dbReference type="EMBL" id="QJJM01000005">
    <property type="protein sequence ID" value="PXW76285.1"/>
    <property type="molecule type" value="Genomic_DNA"/>
</dbReference>
<evidence type="ECO:0000256" key="1">
    <source>
        <dbReference type="ARBA" id="ARBA00006739"/>
    </source>
</evidence>
<accession>A0A2V3V7Z6</accession>
<organism evidence="4 5">
    <name type="scientific">Blastomonas natatoria</name>
    <dbReference type="NCBI Taxonomy" id="34015"/>
    <lineage>
        <taxon>Bacteria</taxon>
        <taxon>Pseudomonadati</taxon>
        <taxon>Pseudomonadota</taxon>
        <taxon>Alphaproteobacteria</taxon>
        <taxon>Sphingomonadales</taxon>
        <taxon>Sphingomonadaceae</taxon>
        <taxon>Blastomonas</taxon>
    </lineage>
</organism>
<proteinExistence type="inferred from homology"/>
<dbReference type="Gene3D" id="3.90.550.10">
    <property type="entry name" value="Spore Coat Polysaccharide Biosynthesis Protein SpsA, Chain A"/>
    <property type="match status" value="1"/>
</dbReference>
<name>A0A2V3V7Z6_9SPHN</name>
<dbReference type="RefSeq" id="WP_110298336.1">
    <property type="nucleotide sequence ID" value="NZ_QJJM01000005.1"/>
</dbReference>
<dbReference type="SUPFAM" id="SSF53448">
    <property type="entry name" value="Nucleotide-diphospho-sugar transferases"/>
    <property type="match status" value="1"/>
</dbReference>
<reference evidence="4 5" key="1">
    <citation type="submission" date="2018-05" db="EMBL/GenBank/DDBJ databases">
        <title>Genomic Encyclopedia of Type Strains, Phase IV (KMG-IV): sequencing the most valuable type-strain genomes for metagenomic binning, comparative biology and taxonomic classification.</title>
        <authorList>
            <person name="Goeker M."/>
        </authorList>
    </citation>
    <scope>NUCLEOTIDE SEQUENCE [LARGE SCALE GENOMIC DNA]</scope>
    <source>
        <strain evidence="4 5">DSM 3183</strain>
    </source>
</reference>
<dbReference type="AlphaFoldDB" id="A0A2V3V7Z6"/>
<evidence type="ECO:0000313" key="5">
    <source>
        <dbReference type="Proteomes" id="UP000248014"/>
    </source>
</evidence>
<dbReference type="InterPro" id="IPR029044">
    <property type="entry name" value="Nucleotide-diphossugar_trans"/>
</dbReference>
<gene>
    <name evidence="4" type="ORF">C7451_10556</name>
</gene>
<dbReference type="CDD" id="cd04186">
    <property type="entry name" value="GT_2_like_c"/>
    <property type="match status" value="1"/>
</dbReference>
<dbReference type="PANTHER" id="PTHR43179:SF12">
    <property type="entry name" value="GALACTOFURANOSYLTRANSFERASE GLFT2"/>
    <property type="match status" value="1"/>
</dbReference>
<comment type="similarity">
    <text evidence="1">Belongs to the glycosyltransferase 2 family.</text>
</comment>
<keyword evidence="2" id="KW-0328">Glycosyltransferase</keyword>
<evidence type="ECO:0000256" key="2">
    <source>
        <dbReference type="ARBA" id="ARBA00022676"/>
    </source>
</evidence>